<dbReference type="EMBL" id="CP038865">
    <property type="protein sequence ID" value="QCA28916.1"/>
    <property type="molecule type" value="Genomic_DNA"/>
</dbReference>
<reference evidence="5 7" key="1">
    <citation type="submission" date="2019-03" db="EMBL/GenBank/DDBJ databases">
        <title>Vagococcus sp. was isolated fron gut of Carduelis flavirostris.</title>
        <authorList>
            <person name="Ge Y."/>
        </authorList>
    </citation>
    <scope>NUCLEOTIDE SEQUENCE [LARGE SCALE GENOMIC DNA]</scope>
    <source>
        <strain evidence="5 7">CF-210</strain>
    </source>
</reference>
<dbReference type="Proteomes" id="UP000296883">
    <property type="component" value="Chromosome"/>
</dbReference>
<sequence>MKKYNMIKTIGMVLGASIFAMYSANEVNAEEMTTYKIKSGDSLSQIAIDNGLSLDKLISDNNIKNPNKIYVGNKIKLDSSKQKTKQSSNKNNSVKNEQSNGYAHPLNMPGVTVSSEFGYRQDPTGYSGTQHDGIDLAVGTGTPVYAVKSGVVVEAGYHYSAGNYVIIKHDNGKYTYYFHLSSINVSANQQVGQSSFIGNVGSTGYSTGAHLHFGISTSLWSGFENPRNYVAF</sequence>
<feature type="domain" description="LysM" evidence="3">
    <location>
        <begin position="33"/>
        <end position="77"/>
    </location>
</feature>
<dbReference type="Gene3D" id="2.70.70.10">
    <property type="entry name" value="Glucose Permease (Domain IIA)"/>
    <property type="match status" value="1"/>
</dbReference>
<dbReference type="Gene3D" id="3.10.350.10">
    <property type="entry name" value="LysM domain"/>
    <property type="match status" value="1"/>
</dbReference>
<keyword evidence="2" id="KW-0732">Signal</keyword>
<dbReference type="CDD" id="cd12797">
    <property type="entry name" value="M23_peptidase"/>
    <property type="match status" value="1"/>
</dbReference>
<evidence type="ECO:0000256" key="2">
    <source>
        <dbReference type="SAM" id="SignalP"/>
    </source>
</evidence>
<organism evidence="5 7">
    <name type="scientific">Vagococcus xieshaowenii</name>
    <dbReference type="NCBI Taxonomy" id="2562451"/>
    <lineage>
        <taxon>Bacteria</taxon>
        <taxon>Bacillati</taxon>
        <taxon>Bacillota</taxon>
        <taxon>Bacilli</taxon>
        <taxon>Lactobacillales</taxon>
        <taxon>Enterococcaceae</taxon>
        <taxon>Vagococcus</taxon>
    </lineage>
</organism>
<dbReference type="AlphaFoldDB" id="A0AAJ5JLS3"/>
<feature type="signal peptide" evidence="2">
    <location>
        <begin position="1"/>
        <end position="29"/>
    </location>
</feature>
<evidence type="ECO:0000256" key="1">
    <source>
        <dbReference type="SAM" id="MobiDB-lite"/>
    </source>
</evidence>
<reference evidence="4 6" key="2">
    <citation type="journal article" date="2020" name="Int. J. Syst. Evol. Microbiol.">
        <title>Vagococcus xieshaowenii sp. nov., isolated from snow finch (Montifringilla taczanowskii) cloacal content.</title>
        <authorList>
            <person name="Ge Y."/>
            <person name="Yang J."/>
            <person name="Lai X.H."/>
            <person name="Zhang G."/>
            <person name="Jin D."/>
            <person name="Lu S."/>
            <person name="Wang B."/>
            <person name="Huang Y."/>
            <person name="Huang Y."/>
            <person name="Ren Z."/>
            <person name="Zhang X."/>
            <person name="Xu J."/>
        </authorList>
    </citation>
    <scope>NUCLEOTIDE SEQUENCE [LARGE SCALE GENOMIC DNA]</scope>
    <source>
        <strain evidence="6">personal::cf-49</strain>
        <strain evidence="4">Personal::cf-49</strain>
    </source>
</reference>
<dbReference type="SMART" id="SM00257">
    <property type="entry name" value="LysM"/>
    <property type="match status" value="1"/>
</dbReference>
<proteinExistence type="predicted"/>
<evidence type="ECO:0000313" key="7">
    <source>
        <dbReference type="Proteomes" id="UP000297725"/>
    </source>
</evidence>
<dbReference type="InterPro" id="IPR018392">
    <property type="entry name" value="LysM"/>
</dbReference>
<dbReference type="EMBL" id="SRHU01000002">
    <property type="protein sequence ID" value="TFZ43334.1"/>
    <property type="molecule type" value="Genomic_DNA"/>
</dbReference>
<accession>A0AAJ5JLS3</accession>
<dbReference type="RefSeq" id="WP_135253368.1">
    <property type="nucleotide sequence ID" value="NZ_CP038865.1"/>
</dbReference>
<name>A0AAJ5JLS3_9ENTE</name>
<dbReference type="GO" id="GO:0004222">
    <property type="term" value="F:metalloendopeptidase activity"/>
    <property type="evidence" value="ECO:0007669"/>
    <property type="project" value="TreeGrafter"/>
</dbReference>
<dbReference type="PROSITE" id="PS51782">
    <property type="entry name" value="LYSM"/>
    <property type="match status" value="1"/>
</dbReference>
<dbReference type="InterPro" id="IPR036779">
    <property type="entry name" value="LysM_dom_sf"/>
</dbReference>
<dbReference type="PANTHER" id="PTHR21666:SF287">
    <property type="entry name" value="CYTOPLASMIC MEMBRANE PROTEIN"/>
    <property type="match status" value="1"/>
</dbReference>
<dbReference type="InterPro" id="IPR016047">
    <property type="entry name" value="M23ase_b-sheet_dom"/>
</dbReference>
<keyword evidence="6" id="KW-1185">Reference proteome</keyword>
<dbReference type="Pfam" id="PF01551">
    <property type="entry name" value="Peptidase_M23"/>
    <property type="match status" value="1"/>
</dbReference>
<dbReference type="SUPFAM" id="SSF51261">
    <property type="entry name" value="Duplicated hybrid motif"/>
    <property type="match status" value="1"/>
</dbReference>
<dbReference type="InterPro" id="IPR050570">
    <property type="entry name" value="Cell_wall_metabolism_enzyme"/>
</dbReference>
<dbReference type="CDD" id="cd00118">
    <property type="entry name" value="LysM"/>
    <property type="match status" value="1"/>
</dbReference>
<evidence type="ECO:0000313" key="6">
    <source>
        <dbReference type="Proteomes" id="UP000296883"/>
    </source>
</evidence>
<dbReference type="Pfam" id="PF01476">
    <property type="entry name" value="LysM"/>
    <property type="match status" value="1"/>
</dbReference>
<feature type="chain" id="PRO_5042585979" evidence="2">
    <location>
        <begin position="30"/>
        <end position="232"/>
    </location>
</feature>
<feature type="compositionally biased region" description="Low complexity" evidence="1">
    <location>
        <begin position="85"/>
        <end position="100"/>
    </location>
</feature>
<protein>
    <submittedName>
        <fullName evidence="5">LysM peptidoglycan-binding domain-containing protein</fullName>
    </submittedName>
</protein>
<evidence type="ECO:0000313" key="5">
    <source>
        <dbReference type="EMBL" id="TFZ43334.1"/>
    </source>
</evidence>
<evidence type="ECO:0000313" key="4">
    <source>
        <dbReference type="EMBL" id="QCA28916.1"/>
    </source>
</evidence>
<evidence type="ECO:0000259" key="3">
    <source>
        <dbReference type="PROSITE" id="PS51782"/>
    </source>
</evidence>
<gene>
    <name evidence="5" type="ORF">E4031_00490</name>
    <name evidence="4" type="ORF">E4Z98_06120</name>
</gene>
<feature type="region of interest" description="Disordered" evidence="1">
    <location>
        <begin position="78"/>
        <end position="105"/>
    </location>
</feature>
<dbReference type="PANTHER" id="PTHR21666">
    <property type="entry name" value="PEPTIDASE-RELATED"/>
    <property type="match status" value="1"/>
</dbReference>
<dbReference type="Proteomes" id="UP000297725">
    <property type="component" value="Unassembled WGS sequence"/>
</dbReference>
<dbReference type="InterPro" id="IPR011055">
    <property type="entry name" value="Dup_hybrid_motif"/>
</dbReference>